<name>A0AAV5G805_CORAM</name>
<comment type="caution">
    <text evidence="1">The sequence shown here is derived from an EMBL/GenBank/DDBJ whole genome shotgun (WGS) entry which is preliminary data.</text>
</comment>
<organism evidence="1 2">
    <name type="scientific">Corynebacterium ammoniagenes</name>
    <name type="common">Brevibacterium ammoniagenes</name>
    <dbReference type="NCBI Taxonomy" id="1697"/>
    <lineage>
        <taxon>Bacteria</taxon>
        <taxon>Bacillati</taxon>
        <taxon>Actinomycetota</taxon>
        <taxon>Actinomycetes</taxon>
        <taxon>Mycobacteriales</taxon>
        <taxon>Corynebacteriaceae</taxon>
        <taxon>Corynebacterium</taxon>
    </lineage>
</organism>
<dbReference type="AlphaFoldDB" id="A0AAV5G805"/>
<dbReference type="EMBL" id="BQKK01000002">
    <property type="protein sequence ID" value="GJN42798.1"/>
    <property type="molecule type" value="Genomic_DNA"/>
</dbReference>
<accession>A0AAV5G805</accession>
<gene>
    <name evidence="1" type="ORF">CAT723_12770</name>
</gene>
<protein>
    <submittedName>
        <fullName evidence="1">Uncharacterized protein</fullName>
    </submittedName>
</protein>
<evidence type="ECO:0000313" key="2">
    <source>
        <dbReference type="Proteomes" id="UP001054925"/>
    </source>
</evidence>
<reference evidence="1" key="1">
    <citation type="submission" date="2021-12" db="EMBL/GenBank/DDBJ databases">
        <title>Draft genome sequence of Corynebacterium ammoniagenes strain T-723.</title>
        <authorList>
            <person name="Matsuzawa M."/>
            <person name="Hiratani M."/>
            <person name="Abe I."/>
            <person name="Tsuji Y."/>
            <person name="Nakamura J."/>
        </authorList>
    </citation>
    <scope>NUCLEOTIDE SEQUENCE</scope>
    <source>
        <strain evidence="1">T-723</strain>
    </source>
</reference>
<sequence length="193" mass="21169">MSEKGSTVLNMKNHKNIPASNRLHSLTQSRSRLPATQVHGIDTASATAEVMLAHSLTVDALQSIMRHPRSLNRDIANWRPPIKQLPGIGGQGDLTASLSRFRVGPRAVSRIRGYGERRKPVYLIRLRITDPAGLPVRREIAEGWVRALVPPHAASSVHEIPSGQSATFVWMVDSDYQPLRSPSSMFAGLDQAA</sequence>
<evidence type="ECO:0000313" key="1">
    <source>
        <dbReference type="EMBL" id="GJN42798.1"/>
    </source>
</evidence>
<proteinExistence type="predicted"/>
<dbReference type="Proteomes" id="UP001054925">
    <property type="component" value="Unassembled WGS sequence"/>
</dbReference>